<dbReference type="InterPro" id="IPR020010">
    <property type="entry name" value="CHP03503"/>
</dbReference>
<dbReference type="EMBL" id="JAKGAS010000001">
    <property type="protein sequence ID" value="MCF2946687.1"/>
    <property type="molecule type" value="Genomic_DNA"/>
</dbReference>
<keyword evidence="4" id="KW-1185">Reference proteome</keyword>
<evidence type="ECO:0000313" key="3">
    <source>
        <dbReference type="EMBL" id="MCF2946687.1"/>
    </source>
</evidence>
<sequence length="517" mass="57331">MNKKQLLIYIGICLMCFSHVCYSISLVPLTVQTSATKASQELPTPAPNEKEVSPITQLGNKYHNSISLLQNRFRIDFEVDEITMVFFREYGSSPIVLVQPDGSKIFQATADGESIFWYDTSTYDMISIKNPAIGPWQAVGNISPNSRVMVISELALHAEKLPSTIFSGEILKQTAYLTNDGEPIDYTAFRDVVELVISLSSTNNPNYNNFGADPKIIATFQDNGKGMDETPLDGVFTGQFNLAVPDGEWIPTFKVSTPMYSREQVDPNIMLLPNPINISVDVDDGTGGYHKLKVDGDREYINISTLLIDGKVRYPNGDIQNFSITDMSDNVREHDIIHFDFGIYRVKLTAFGSTLDGREFILDVPEYSFLVEEPKPVPKQTNGQATSPDVISPQEVQNEKTIEPALAVPVDEGMSNSTLVSLIVGINLFLLIVGGGLIWLITSDKKIRFSFKKKVGSEASSETVKEPTDSEVKLGFFAKLFKRKPKQVTVAPSEPNKQPEDTKQLDSGFKDLSLPKD</sequence>
<keyword evidence="2" id="KW-0812">Transmembrane</keyword>
<dbReference type="NCBIfam" id="TIGR03503">
    <property type="entry name" value="TIGR03503 family protein"/>
    <property type="match status" value="1"/>
</dbReference>
<gene>
    <name evidence="3" type="ORF">L0668_01085</name>
</gene>
<feature type="transmembrane region" description="Helical" evidence="2">
    <location>
        <begin position="419"/>
        <end position="442"/>
    </location>
</feature>
<feature type="region of interest" description="Disordered" evidence="1">
    <location>
        <begin position="375"/>
        <end position="396"/>
    </location>
</feature>
<organism evidence="3 4">
    <name type="scientific">Paraglaciecola algarum</name>
    <dbReference type="NCBI Taxonomy" id="3050085"/>
    <lineage>
        <taxon>Bacteria</taxon>
        <taxon>Pseudomonadati</taxon>
        <taxon>Pseudomonadota</taxon>
        <taxon>Gammaproteobacteria</taxon>
        <taxon>Alteromonadales</taxon>
        <taxon>Alteromonadaceae</taxon>
        <taxon>Paraglaciecola</taxon>
    </lineage>
</organism>
<proteinExistence type="predicted"/>
<evidence type="ECO:0000313" key="4">
    <source>
        <dbReference type="Proteomes" id="UP001521137"/>
    </source>
</evidence>
<dbReference type="Proteomes" id="UP001521137">
    <property type="component" value="Unassembled WGS sequence"/>
</dbReference>
<feature type="region of interest" description="Disordered" evidence="1">
    <location>
        <begin position="487"/>
        <end position="517"/>
    </location>
</feature>
<keyword evidence="2" id="KW-0472">Membrane</keyword>
<keyword evidence="2" id="KW-1133">Transmembrane helix</keyword>
<name>A0ABS9D3T4_9ALTE</name>
<evidence type="ECO:0000256" key="1">
    <source>
        <dbReference type="SAM" id="MobiDB-lite"/>
    </source>
</evidence>
<protein>
    <submittedName>
        <fullName evidence="3">TIGR03503 family protein</fullName>
    </submittedName>
</protein>
<reference evidence="3 4" key="1">
    <citation type="submission" date="2022-01" db="EMBL/GenBank/DDBJ databases">
        <title>Paraglaciecola sp. G1-23.</title>
        <authorList>
            <person name="Jin M.S."/>
            <person name="Han D.M."/>
            <person name="Kim H.M."/>
            <person name="Jeon C.O."/>
        </authorList>
    </citation>
    <scope>NUCLEOTIDE SEQUENCE [LARGE SCALE GENOMIC DNA]</scope>
    <source>
        <strain evidence="3 4">G1-23</strain>
    </source>
</reference>
<dbReference type="RefSeq" id="WP_235310213.1">
    <property type="nucleotide sequence ID" value="NZ_JAKGAS010000001.1"/>
</dbReference>
<evidence type="ECO:0000256" key="2">
    <source>
        <dbReference type="SAM" id="Phobius"/>
    </source>
</evidence>
<comment type="caution">
    <text evidence="3">The sequence shown here is derived from an EMBL/GenBank/DDBJ whole genome shotgun (WGS) entry which is preliminary data.</text>
</comment>
<feature type="compositionally biased region" description="Polar residues" evidence="1">
    <location>
        <begin position="379"/>
        <end position="389"/>
    </location>
</feature>
<accession>A0ABS9D3T4</accession>